<dbReference type="PANTHER" id="PTHR34822:SF1">
    <property type="entry name" value="GRPB FAMILY PROTEIN"/>
    <property type="match status" value="1"/>
</dbReference>
<dbReference type="SUPFAM" id="SSF81301">
    <property type="entry name" value="Nucleotidyltransferase"/>
    <property type="match status" value="1"/>
</dbReference>
<dbReference type="EMBL" id="JBEHHI010000001">
    <property type="protein sequence ID" value="MEX5726660.1"/>
    <property type="molecule type" value="Genomic_DNA"/>
</dbReference>
<evidence type="ECO:0000256" key="1">
    <source>
        <dbReference type="SAM" id="MobiDB-lite"/>
    </source>
</evidence>
<proteinExistence type="predicted"/>
<evidence type="ECO:0000313" key="2">
    <source>
        <dbReference type="EMBL" id="MEX5726660.1"/>
    </source>
</evidence>
<keyword evidence="3" id="KW-1185">Reference proteome</keyword>
<accession>A0ABV3XMW5</accession>
<sequence length="258" mass="28006">MSRPGEIVDRDPDRALSFEGARTALTELLSGKLKVQDPICSTAVAGLPSKPVIDAIGILAGGATARDCAPLPRRQRHEARRAAGIPGRTCFGRDRHRLLFYPAGHRGIARHLRCRDILRTHPDTAKACAALKRRLQMRVGEDWHGCAGAKTPFRRRHRKAVARGFGLRETRAAQGPLGARPGGAAQFQGGKALHHAPVGTDGRPPPDRPLPDTRHRGRRGAAAGLEVVLQALQPICDEEAGAAAFEVEWEATMKWARR</sequence>
<feature type="region of interest" description="Disordered" evidence="1">
    <location>
        <begin position="193"/>
        <end position="218"/>
    </location>
</feature>
<dbReference type="InterPro" id="IPR043519">
    <property type="entry name" value="NT_sf"/>
</dbReference>
<feature type="compositionally biased region" description="Basic and acidic residues" evidence="1">
    <location>
        <begin position="204"/>
        <end position="214"/>
    </location>
</feature>
<dbReference type="RefSeq" id="WP_125403946.1">
    <property type="nucleotide sequence ID" value="NZ_JBEHHI010000001.1"/>
</dbReference>
<comment type="caution">
    <text evidence="2">The sequence shown here is derived from an EMBL/GenBank/DDBJ whole genome shotgun (WGS) entry which is preliminary data.</text>
</comment>
<organism evidence="2 3">
    <name type="scientific">Rhodovulum iodosum</name>
    <dbReference type="NCBI Taxonomy" id="68291"/>
    <lineage>
        <taxon>Bacteria</taxon>
        <taxon>Pseudomonadati</taxon>
        <taxon>Pseudomonadota</taxon>
        <taxon>Alphaproteobacteria</taxon>
        <taxon>Rhodobacterales</taxon>
        <taxon>Paracoccaceae</taxon>
        <taxon>Rhodovulum</taxon>
    </lineage>
</organism>
<gene>
    <name evidence="2" type="ORF">Ga0609869_000013</name>
</gene>
<protein>
    <submittedName>
        <fullName evidence="2">GrpB-like predicted nucleotidyltransferase (UPF0157 family)</fullName>
    </submittedName>
</protein>
<evidence type="ECO:0000313" key="3">
    <source>
        <dbReference type="Proteomes" id="UP001560019"/>
    </source>
</evidence>
<reference evidence="2 3" key="1">
    <citation type="submission" date="2024-06" db="EMBL/GenBank/DDBJ databases">
        <title>Genome of Rhodovulum iodosum, a marine photoferrotroph.</title>
        <authorList>
            <person name="Bianchini G."/>
            <person name="Nikeleit V."/>
            <person name="Kappler A."/>
            <person name="Bryce C."/>
            <person name="Sanchez-Baracaldo P."/>
        </authorList>
    </citation>
    <scope>NUCLEOTIDE SEQUENCE [LARGE SCALE GENOMIC DNA]</scope>
    <source>
        <strain evidence="2 3">UT/N1</strain>
    </source>
</reference>
<dbReference type="InterPro" id="IPR007344">
    <property type="entry name" value="GrpB/CoaE"/>
</dbReference>
<dbReference type="PANTHER" id="PTHR34822">
    <property type="entry name" value="GRPB DOMAIN PROTEIN (AFU_ORTHOLOGUE AFUA_1G01530)"/>
    <property type="match status" value="1"/>
</dbReference>
<dbReference type="Proteomes" id="UP001560019">
    <property type="component" value="Unassembled WGS sequence"/>
</dbReference>
<name>A0ABV3XMW5_9RHOB</name>
<dbReference type="Gene3D" id="3.30.460.10">
    <property type="entry name" value="Beta Polymerase, domain 2"/>
    <property type="match status" value="1"/>
</dbReference>
<dbReference type="Pfam" id="PF04229">
    <property type="entry name" value="GrpB"/>
    <property type="match status" value="1"/>
</dbReference>